<keyword evidence="2" id="KW-1185">Reference proteome</keyword>
<protein>
    <submittedName>
        <fullName evidence="1">Uncharacterized protein</fullName>
    </submittedName>
</protein>
<dbReference type="Proteomes" id="UP001219525">
    <property type="component" value="Unassembled WGS sequence"/>
</dbReference>
<name>A0AAD6Y6N7_9AGAR</name>
<proteinExistence type="predicted"/>
<accession>A0AAD6Y6N7</accession>
<evidence type="ECO:0000313" key="2">
    <source>
        <dbReference type="Proteomes" id="UP001219525"/>
    </source>
</evidence>
<comment type="caution">
    <text evidence="1">The sequence shown here is derived from an EMBL/GenBank/DDBJ whole genome shotgun (WGS) entry which is preliminary data.</text>
</comment>
<reference evidence="1" key="1">
    <citation type="submission" date="2023-03" db="EMBL/GenBank/DDBJ databases">
        <title>Massive genome expansion in bonnet fungi (Mycena s.s.) driven by repeated elements and novel gene families across ecological guilds.</title>
        <authorList>
            <consortium name="Lawrence Berkeley National Laboratory"/>
            <person name="Harder C.B."/>
            <person name="Miyauchi S."/>
            <person name="Viragh M."/>
            <person name="Kuo A."/>
            <person name="Thoen E."/>
            <person name="Andreopoulos B."/>
            <person name="Lu D."/>
            <person name="Skrede I."/>
            <person name="Drula E."/>
            <person name="Henrissat B."/>
            <person name="Morin E."/>
            <person name="Kohler A."/>
            <person name="Barry K."/>
            <person name="LaButti K."/>
            <person name="Morin E."/>
            <person name="Salamov A."/>
            <person name="Lipzen A."/>
            <person name="Mereny Z."/>
            <person name="Hegedus B."/>
            <person name="Baldrian P."/>
            <person name="Stursova M."/>
            <person name="Weitz H."/>
            <person name="Taylor A."/>
            <person name="Grigoriev I.V."/>
            <person name="Nagy L.G."/>
            <person name="Martin F."/>
            <person name="Kauserud H."/>
        </authorList>
    </citation>
    <scope>NUCLEOTIDE SEQUENCE</scope>
    <source>
        <strain evidence="1">9144</strain>
    </source>
</reference>
<gene>
    <name evidence="1" type="ORF">GGX14DRAFT_577006</name>
</gene>
<organism evidence="1 2">
    <name type="scientific">Mycena pura</name>
    <dbReference type="NCBI Taxonomy" id="153505"/>
    <lineage>
        <taxon>Eukaryota</taxon>
        <taxon>Fungi</taxon>
        <taxon>Dikarya</taxon>
        <taxon>Basidiomycota</taxon>
        <taxon>Agaricomycotina</taxon>
        <taxon>Agaricomycetes</taxon>
        <taxon>Agaricomycetidae</taxon>
        <taxon>Agaricales</taxon>
        <taxon>Marasmiineae</taxon>
        <taxon>Mycenaceae</taxon>
        <taxon>Mycena</taxon>
    </lineage>
</organism>
<dbReference type="AlphaFoldDB" id="A0AAD6Y6N7"/>
<sequence length="222" mass="24599">MAANEQDFIADVQAPPGPAIVLLAHTSLADPIFPTLLMHEDPELGPPLAKGKKVSFKPLKPLEPASPPPVYPPKKRTRATINAQASDTRIPPFPIDCPDGGASRVHANVLRLKLTTANIDAEADLAEKRLNKQCSLKNQDRDRLQEVRDKVIAAYPNIDFFVDRWPTETILINHCKSSKAGEQATLAREQDKALEALAKIQDQTFHNLLEKRASRSKPTRRI</sequence>
<evidence type="ECO:0000313" key="1">
    <source>
        <dbReference type="EMBL" id="KAJ7193737.1"/>
    </source>
</evidence>
<dbReference type="EMBL" id="JARJCW010000105">
    <property type="protein sequence ID" value="KAJ7193737.1"/>
    <property type="molecule type" value="Genomic_DNA"/>
</dbReference>